<evidence type="ECO:0000256" key="6">
    <source>
        <dbReference type="ARBA" id="ARBA00022840"/>
    </source>
</evidence>
<dbReference type="RefSeq" id="XP_001746109.1">
    <property type="nucleotide sequence ID" value="XM_001746057.1"/>
</dbReference>
<dbReference type="InterPro" id="IPR000719">
    <property type="entry name" value="Prot_kinase_dom"/>
</dbReference>
<name>A9V0F9_MONBE</name>
<feature type="domain" description="Protein kinase" evidence="10">
    <location>
        <begin position="1"/>
        <end position="186"/>
    </location>
</feature>
<feature type="compositionally biased region" description="Polar residues" evidence="9">
    <location>
        <begin position="585"/>
        <end position="601"/>
    </location>
</feature>
<feature type="compositionally biased region" description="Low complexity" evidence="9">
    <location>
        <begin position="451"/>
        <end position="463"/>
    </location>
</feature>
<dbReference type="KEGG" id="mbr:MONBRDRAFT_8573"/>
<dbReference type="GeneID" id="5891377"/>
<feature type="region of interest" description="Disordered" evidence="9">
    <location>
        <begin position="560"/>
        <end position="613"/>
    </location>
</feature>
<keyword evidence="4" id="KW-0547">Nucleotide-binding</keyword>
<feature type="compositionally biased region" description="Basic residues" evidence="9">
    <location>
        <begin position="218"/>
        <end position="233"/>
    </location>
</feature>
<reference evidence="11 12" key="1">
    <citation type="journal article" date="2008" name="Nature">
        <title>The genome of the choanoflagellate Monosiga brevicollis and the origin of metazoans.</title>
        <authorList>
            <consortium name="JGI Sequencing"/>
            <person name="King N."/>
            <person name="Westbrook M.J."/>
            <person name="Young S.L."/>
            <person name="Kuo A."/>
            <person name="Abedin M."/>
            <person name="Chapman J."/>
            <person name="Fairclough S."/>
            <person name="Hellsten U."/>
            <person name="Isogai Y."/>
            <person name="Letunic I."/>
            <person name="Marr M."/>
            <person name="Pincus D."/>
            <person name="Putnam N."/>
            <person name="Rokas A."/>
            <person name="Wright K.J."/>
            <person name="Zuzow R."/>
            <person name="Dirks W."/>
            <person name="Good M."/>
            <person name="Goodstein D."/>
            <person name="Lemons D."/>
            <person name="Li W."/>
            <person name="Lyons J.B."/>
            <person name="Morris A."/>
            <person name="Nichols S."/>
            <person name="Richter D.J."/>
            <person name="Salamov A."/>
            <person name="Bork P."/>
            <person name="Lim W.A."/>
            <person name="Manning G."/>
            <person name="Miller W.T."/>
            <person name="McGinnis W."/>
            <person name="Shapiro H."/>
            <person name="Tjian R."/>
            <person name="Grigoriev I.V."/>
            <person name="Rokhsar D."/>
        </authorList>
    </citation>
    <scope>NUCLEOTIDE SEQUENCE [LARGE SCALE GENOMIC DNA]</scope>
    <source>
        <strain evidence="12">MX1 / ATCC 50154</strain>
    </source>
</reference>
<dbReference type="InterPro" id="IPR011009">
    <property type="entry name" value="Kinase-like_dom_sf"/>
</dbReference>
<dbReference type="Proteomes" id="UP000001357">
    <property type="component" value="Unassembled WGS sequence"/>
</dbReference>
<evidence type="ECO:0000256" key="3">
    <source>
        <dbReference type="ARBA" id="ARBA00022679"/>
    </source>
</evidence>
<evidence type="ECO:0000256" key="1">
    <source>
        <dbReference type="ARBA" id="ARBA00012513"/>
    </source>
</evidence>
<evidence type="ECO:0000259" key="10">
    <source>
        <dbReference type="PROSITE" id="PS50011"/>
    </source>
</evidence>
<dbReference type="EC" id="2.7.11.1" evidence="1"/>
<dbReference type="Gene3D" id="1.10.510.10">
    <property type="entry name" value="Transferase(Phosphotransferase) domain 1"/>
    <property type="match status" value="2"/>
</dbReference>
<feature type="region of interest" description="Disordered" evidence="9">
    <location>
        <begin position="446"/>
        <end position="544"/>
    </location>
</feature>
<dbReference type="AlphaFoldDB" id="A9V0F9"/>
<proteinExistence type="predicted"/>
<evidence type="ECO:0000313" key="12">
    <source>
        <dbReference type="Proteomes" id="UP000001357"/>
    </source>
</evidence>
<feature type="compositionally biased region" description="Basic and acidic residues" evidence="9">
    <location>
        <begin position="531"/>
        <end position="544"/>
    </location>
</feature>
<keyword evidence="3" id="KW-0808">Transferase</keyword>
<dbReference type="InParanoid" id="A9V0F9"/>
<evidence type="ECO:0000256" key="5">
    <source>
        <dbReference type="ARBA" id="ARBA00022777"/>
    </source>
</evidence>
<evidence type="ECO:0000256" key="2">
    <source>
        <dbReference type="ARBA" id="ARBA00022527"/>
    </source>
</evidence>
<sequence>MSELETGGEGLELVRKLGSGSFGAAYLVRDTHDDDEMRHPNILQYFDRFVEGDMLCLLTEYCDGGDLSQRLALLKQEQRVLTESEEKATTFAGTPFNMSPEALQGIGYNFKSDMWSVGCLLYEMATLEPAFSGTGLLALLYQICENETPSLPDRYSASLQNIQTSLWSRDPEKRPSAAQVLRDPLLREHSAVMQCELDGQGSQLQRDRRAIQALGHQTHSRRRHRTPSAHNQRRASANDTVPAGVQVQDVRVEGTQNRWGTGDDTLTSSAMDSTARSDGDDMALAMQAWLQTTVKGSVHAAPPQADAVKNHAASGSLTPRPAADRLESSQAARTMRDANHKIYEKQRASMHKSSVDVFLRSRDQRAACPASAAEERPSSPYMPSICSPEAETRHRKLSSSLRSNDGLPTSRDEGSKSSSSDIRGSTHRPLSGDLLSLHQGMAELMSTPTERQAAQRRGSGRAAPLGSGRSPVRDQLSAHRRPPSGAHASHIPVPQVNLGLSLPPGVGTKQRGSTLLSEDSVDDEASTCNDTLRHQRSKSEDSRVLDLLQNDDSVRITLRSMAGQSRRARPSAQGFDAINAPSPNPSLSSTGSRSRGDSATSVRERERAGSLSWMRQEQSYLNDSFESYEESDGEESGRGTMQDTIELRNLRAELDALSRSPETDTGPRGVCFLCMLARPTGVRAGLLHSKLGYHGFDVDIADG</sequence>
<feature type="region of interest" description="Disordered" evidence="9">
    <location>
        <begin position="214"/>
        <end position="239"/>
    </location>
</feature>
<dbReference type="GO" id="GO:0004672">
    <property type="term" value="F:protein kinase activity"/>
    <property type="evidence" value="ECO:0000318"/>
    <property type="project" value="GO_Central"/>
</dbReference>
<feature type="region of interest" description="Disordered" evidence="9">
    <location>
        <begin position="306"/>
        <end position="333"/>
    </location>
</feature>
<accession>A9V0F9</accession>
<keyword evidence="6" id="KW-0067">ATP-binding</keyword>
<evidence type="ECO:0000256" key="8">
    <source>
        <dbReference type="ARBA" id="ARBA00048679"/>
    </source>
</evidence>
<comment type="catalytic activity">
    <reaction evidence="8">
        <text>L-seryl-[protein] + ATP = O-phospho-L-seryl-[protein] + ADP + H(+)</text>
        <dbReference type="Rhea" id="RHEA:17989"/>
        <dbReference type="Rhea" id="RHEA-COMP:9863"/>
        <dbReference type="Rhea" id="RHEA-COMP:11604"/>
        <dbReference type="ChEBI" id="CHEBI:15378"/>
        <dbReference type="ChEBI" id="CHEBI:29999"/>
        <dbReference type="ChEBI" id="CHEBI:30616"/>
        <dbReference type="ChEBI" id="CHEBI:83421"/>
        <dbReference type="ChEBI" id="CHEBI:456216"/>
        <dbReference type="EC" id="2.7.11.1"/>
    </reaction>
</comment>
<dbReference type="STRING" id="81824.A9V0F9"/>
<evidence type="ECO:0000256" key="9">
    <source>
        <dbReference type="SAM" id="MobiDB-lite"/>
    </source>
</evidence>
<feature type="region of interest" description="Disordered" evidence="9">
    <location>
        <begin position="256"/>
        <end position="277"/>
    </location>
</feature>
<dbReference type="eggNOG" id="KOG0589">
    <property type="taxonomic scope" value="Eukaryota"/>
</dbReference>
<protein>
    <recommendedName>
        <fullName evidence="1">non-specific serine/threonine protein kinase</fullName>
        <ecNumber evidence="1">2.7.11.1</ecNumber>
    </recommendedName>
</protein>
<keyword evidence="2" id="KW-0723">Serine/threonine-protein kinase</keyword>
<dbReference type="InterPro" id="IPR051131">
    <property type="entry name" value="NEK_Ser/Thr_kinase_NIMA"/>
</dbReference>
<evidence type="ECO:0000256" key="7">
    <source>
        <dbReference type="ARBA" id="ARBA00047899"/>
    </source>
</evidence>
<comment type="catalytic activity">
    <reaction evidence="7">
        <text>L-threonyl-[protein] + ATP = O-phospho-L-threonyl-[protein] + ADP + H(+)</text>
        <dbReference type="Rhea" id="RHEA:46608"/>
        <dbReference type="Rhea" id="RHEA-COMP:11060"/>
        <dbReference type="Rhea" id="RHEA-COMP:11605"/>
        <dbReference type="ChEBI" id="CHEBI:15378"/>
        <dbReference type="ChEBI" id="CHEBI:30013"/>
        <dbReference type="ChEBI" id="CHEBI:30616"/>
        <dbReference type="ChEBI" id="CHEBI:61977"/>
        <dbReference type="ChEBI" id="CHEBI:456216"/>
        <dbReference type="EC" id="2.7.11.1"/>
    </reaction>
</comment>
<keyword evidence="5" id="KW-0418">Kinase</keyword>
<organism evidence="11 12">
    <name type="scientific">Monosiga brevicollis</name>
    <name type="common">Choanoflagellate</name>
    <dbReference type="NCBI Taxonomy" id="81824"/>
    <lineage>
        <taxon>Eukaryota</taxon>
        <taxon>Choanoflagellata</taxon>
        <taxon>Craspedida</taxon>
        <taxon>Salpingoecidae</taxon>
        <taxon>Monosiga</taxon>
    </lineage>
</organism>
<dbReference type="EMBL" id="CH991552">
    <property type="protein sequence ID" value="EDQ89004.1"/>
    <property type="molecule type" value="Genomic_DNA"/>
</dbReference>
<gene>
    <name evidence="11" type="ORF">MONBRDRAFT_8573</name>
</gene>
<evidence type="ECO:0000256" key="4">
    <source>
        <dbReference type="ARBA" id="ARBA00022741"/>
    </source>
</evidence>
<dbReference type="Pfam" id="PF00069">
    <property type="entry name" value="Pkinase"/>
    <property type="match status" value="1"/>
</dbReference>
<dbReference type="PANTHER" id="PTHR44899">
    <property type="entry name" value="CAMK FAMILY PROTEIN KINASE"/>
    <property type="match status" value="1"/>
</dbReference>
<feature type="region of interest" description="Disordered" evidence="9">
    <location>
        <begin position="368"/>
        <end position="432"/>
    </location>
</feature>
<keyword evidence="12" id="KW-1185">Reference proteome</keyword>
<dbReference type="SUPFAM" id="SSF56112">
    <property type="entry name" value="Protein kinase-like (PK-like)"/>
    <property type="match status" value="1"/>
</dbReference>
<dbReference type="GO" id="GO:0005524">
    <property type="term" value="F:ATP binding"/>
    <property type="evidence" value="ECO:0007669"/>
    <property type="project" value="UniProtKB-KW"/>
</dbReference>
<dbReference type="GO" id="GO:0004674">
    <property type="term" value="F:protein serine/threonine kinase activity"/>
    <property type="evidence" value="ECO:0007669"/>
    <property type="project" value="UniProtKB-KW"/>
</dbReference>
<feature type="compositionally biased region" description="Polar residues" evidence="9">
    <location>
        <begin position="398"/>
        <end position="407"/>
    </location>
</feature>
<dbReference type="PANTHER" id="PTHR44899:SF3">
    <property type="entry name" value="SERINE_THREONINE-PROTEIN KINASE NEK1"/>
    <property type="match status" value="1"/>
</dbReference>
<feature type="compositionally biased region" description="Polar residues" evidence="9">
    <location>
        <begin position="256"/>
        <end position="276"/>
    </location>
</feature>
<dbReference type="FunFam" id="1.10.510.10:FF:001810">
    <property type="entry name" value="Protein CBG24469"/>
    <property type="match status" value="1"/>
</dbReference>
<evidence type="ECO:0000313" key="11">
    <source>
        <dbReference type="EMBL" id="EDQ89004.1"/>
    </source>
</evidence>
<dbReference type="PROSITE" id="PS50011">
    <property type="entry name" value="PROTEIN_KINASE_DOM"/>
    <property type="match status" value="1"/>
</dbReference>